<feature type="region of interest" description="Disordered" evidence="1">
    <location>
        <begin position="145"/>
        <end position="164"/>
    </location>
</feature>
<dbReference type="SUPFAM" id="SSF51679">
    <property type="entry name" value="Bacterial luciferase-like"/>
    <property type="match status" value="1"/>
</dbReference>
<evidence type="ECO:0000313" key="2">
    <source>
        <dbReference type="EMBL" id="MFC7317788.1"/>
    </source>
</evidence>
<sequence>MLTQRTLSAAGIDAVALKPTECDVRDALSLGVDTVVVDYEGREHLPGAATLRALAAESTVYLTTPVRADGFDPLGDDSLADLPEGVGRVLVAGNAAYLADAERKRAIAPRLRAALDGIAEGAGVDPSPAPWVGTEGVERLALAATSEPGDGSGGASSDGRAGASPVQYDLLGRTTERELRALRTVGFEGDVAVYAPTVLTDDDDAILDAVGAYVARRRAVARALPEGGHADRRATGRAREVLLAAARDFALVGTAEEVREQVAALRAAGATTVVCYPARGLRAFT</sequence>
<dbReference type="InterPro" id="IPR036661">
    <property type="entry name" value="Luciferase-like_sf"/>
</dbReference>
<dbReference type="InterPro" id="IPR055812">
    <property type="entry name" value="DUF7388"/>
</dbReference>
<dbReference type="Gene3D" id="3.20.20.30">
    <property type="entry name" value="Luciferase-like domain"/>
    <property type="match status" value="1"/>
</dbReference>
<name>A0ABD6AD25_9EURY</name>
<protein>
    <submittedName>
        <fullName evidence="2">Luciferase</fullName>
    </submittedName>
</protein>
<dbReference type="Proteomes" id="UP001596547">
    <property type="component" value="Unassembled WGS sequence"/>
</dbReference>
<comment type="caution">
    <text evidence="2">The sequence shown here is derived from an EMBL/GenBank/DDBJ whole genome shotgun (WGS) entry which is preliminary data.</text>
</comment>
<reference evidence="2 3" key="1">
    <citation type="journal article" date="2019" name="Int. J. Syst. Evol. Microbiol.">
        <title>The Global Catalogue of Microorganisms (GCM) 10K type strain sequencing project: providing services to taxonomists for standard genome sequencing and annotation.</title>
        <authorList>
            <consortium name="The Broad Institute Genomics Platform"/>
            <consortium name="The Broad Institute Genome Sequencing Center for Infectious Disease"/>
            <person name="Wu L."/>
            <person name="Ma J."/>
        </authorList>
    </citation>
    <scope>NUCLEOTIDE SEQUENCE [LARGE SCALE GENOMIC DNA]</scope>
    <source>
        <strain evidence="2 3">PSR21</strain>
    </source>
</reference>
<accession>A0ABD6AD25</accession>
<evidence type="ECO:0000256" key="1">
    <source>
        <dbReference type="SAM" id="MobiDB-lite"/>
    </source>
</evidence>
<dbReference type="RefSeq" id="WP_276302972.1">
    <property type="nucleotide sequence ID" value="NZ_CP119992.1"/>
</dbReference>
<dbReference type="EMBL" id="JBHTBF010000002">
    <property type="protein sequence ID" value="MFC7317788.1"/>
    <property type="molecule type" value="Genomic_DNA"/>
</dbReference>
<organism evidence="2 3">
    <name type="scientific">Halomarina halobia</name>
    <dbReference type="NCBI Taxonomy" id="3033386"/>
    <lineage>
        <taxon>Archaea</taxon>
        <taxon>Methanobacteriati</taxon>
        <taxon>Methanobacteriota</taxon>
        <taxon>Stenosarchaea group</taxon>
        <taxon>Halobacteria</taxon>
        <taxon>Halobacteriales</taxon>
        <taxon>Natronomonadaceae</taxon>
        <taxon>Halomarina</taxon>
    </lineage>
</organism>
<keyword evidence="3" id="KW-1185">Reference proteome</keyword>
<dbReference type="GeneID" id="79315529"/>
<dbReference type="Pfam" id="PF24114">
    <property type="entry name" value="DUF7388"/>
    <property type="match status" value="2"/>
</dbReference>
<gene>
    <name evidence="2" type="ORF">ACFQPE_13465</name>
</gene>
<proteinExistence type="predicted"/>
<dbReference type="AlphaFoldDB" id="A0ABD6AD25"/>
<evidence type="ECO:0000313" key="3">
    <source>
        <dbReference type="Proteomes" id="UP001596547"/>
    </source>
</evidence>